<evidence type="ECO:0000256" key="1">
    <source>
        <dbReference type="SAM" id="Phobius"/>
    </source>
</evidence>
<keyword evidence="1" id="KW-0812">Transmembrane</keyword>
<feature type="transmembrane region" description="Helical" evidence="1">
    <location>
        <begin position="6"/>
        <end position="23"/>
    </location>
</feature>
<reference evidence="2" key="1">
    <citation type="submission" date="2018-04" db="EMBL/GenBank/DDBJ databases">
        <title>Transcriptome assembly of Sipha flava.</title>
        <authorList>
            <person name="Scully E.D."/>
            <person name="Geib S.M."/>
            <person name="Palmer N.A."/>
            <person name="Koch K."/>
            <person name="Bradshaw J."/>
            <person name="Heng-Moss T."/>
            <person name="Sarath G."/>
        </authorList>
    </citation>
    <scope>NUCLEOTIDE SEQUENCE</scope>
</reference>
<dbReference type="SUPFAM" id="SSF51161">
    <property type="entry name" value="Trimeric LpxA-like enzymes"/>
    <property type="match status" value="1"/>
</dbReference>
<dbReference type="InterPro" id="IPR011004">
    <property type="entry name" value="Trimer_LpxA-like_sf"/>
</dbReference>
<organism evidence="2">
    <name type="scientific">Sipha flava</name>
    <name type="common">yellow sugarcane aphid</name>
    <dbReference type="NCBI Taxonomy" id="143950"/>
    <lineage>
        <taxon>Eukaryota</taxon>
        <taxon>Metazoa</taxon>
        <taxon>Ecdysozoa</taxon>
        <taxon>Arthropoda</taxon>
        <taxon>Hexapoda</taxon>
        <taxon>Insecta</taxon>
        <taxon>Pterygota</taxon>
        <taxon>Neoptera</taxon>
        <taxon>Paraneoptera</taxon>
        <taxon>Hemiptera</taxon>
        <taxon>Sternorrhyncha</taxon>
        <taxon>Aphidomorpha</taxon>
        <taxon>Aphidoidea</taxon>
        <taxon>Aphididae</taxon>
        <taxon>Sipha</taxon>
    </lineage>
</organism>
<proteinExistence type="predicted"/>
<protein>
    <submittedName>
        <fullName evidence="2">Uncharacterized protein</fullName>
    </submittedName>
</protein>
<keyword evidence="1" id="KW-0472">Membrane</keyword>
<name>A0A2S2QHR4_9HEMI</name>
<dbReference type="EMBL" id="GGMS01007509">
    <property type="protein sequence ID" value="MBY76712.1"/>
    <property type="molecule type" value="Transcribed_RNA"/>
</dbReference>
<sequence>MLFMNIYNIIIWVIIVIIIIGDGDNNDNGVVRVACIHVEMCFCRAGHWSGTALVVYHEVISVEGRGEIRGLVDGRVVWEGSVIGQGCVVRERGVVWKRCGVGKRGMVGKRSVVGKRGVVGEGCVVLDRRDDGRRQGQRGSWVGQRRVVSSWKSVAQSVDVALLGRLGLLFVGFLGGKSAHDDSGQKQNDSYEGFHGDCFFVDRQSVNNRDDGIVLAEEAD</sequence>
<dbReference type="AlphaFoldDB" id="A0A2S2QHR4"/>
<evidence type="ECO:0000313" key="2">
    <source>
        <dbReference type="EMBL" id="MBY76712.1"/>
    </source>
</evidence>
<keyword evidence="1" id="KW-1133">Transmembrane helix</keyword>
<gene>
    <name evidence="2" type="ORF">g.168415</name>
</gene>
<accession>A0A2S2QHR4</accession>